<dbReference type="InterPro" id="IPR000719">
    <property type="entry name" value="Prot_kinase_dom"/>
</dbReference>
<dbReference type="HOGENOM" id="CLU_019279_2_7_1"/>
<dbReference type="Proteomes" id="UP000000600">
    <property type="component" value="Unassembled WGS sequence"/>
</dbReference>
<dbReference type="GO" id="GO:0005524">
    <property type="term" value="F:ATP binding"/>
    <property type="evidence" value="ECO:0007669"/>
    <property type="project" value="InterPro"/>
</dbReference>
<evidence type="ECO:0000313" key="4">
    <source>
        <dbReference type="EMBL" id="CAK90757.1"/>
    </source>
</evidence>
<dbReference type="InterPro" id="IPR008271">
    <property type="entry name" value="Ser/Thr_kinase_AS"/>
</dbReference>
<evidence type="ECO:0000256" key="1">
    <source>
        <dbReference type="ARBA" id="ARBA00012513"/>
    </source>
</evidence>
<dbReference type="InterPro" id="IPR011009">
    <property type="entry name" value="Kinase-like_dom_sf"/>
</dbReference>
<feature type="domain" description="Protein kinase" evidence="3">
    <location>
        <begin position="21"/>
        <end position="392"/>
    </location>
</feature>
<proteinExistence type="predicted"/>
<dbReference type="SUPFAM" id="SSF56112">
    <property type="entry name" value="Protein kinase-like (PK-like)"/>
    <property type="match status" value="1"/>
</dbReference>
<gene>
    <name evidence="4" type="ORF">GSPATT00003620001</name>
</gene>
<sequence length="418" mass="48212">MKKLPKLPSSYLEPKIFDNKYIVKEQLSSGSFGVVYLAIHKVTREEVAVKLEKGQQETLDREVYLLTKLQGILGVTKLFWFGREQCYNVMVIELLGKDLGYYGKTYKQLSLKSGLQLLEQLITIFNCVHQRGIVHRDLKPENIMMGKTNTSQAFLVDFGVSKQIFDKGKHIPFKDKKSFIGTARYASVAAHKGFEIGRKDDLESLMYVIIYLILGQRNQLIEENCLGQDCCCRRTLCKELPPAFAEYLNYLKGLKYEDQPDYELLKKIMRKCSEINTYDNQFEWTEKQSQQQQDKIGENKQQSSFLVVPNGLGDQQQRQNTKKQSYMGSQSSNAVKYVPSFQEAISIQAKPAPQKIIASQPHIEVLKQIETIDFDDIEENMENQQTLEQKYLKLEDLDAKFKEVGNNKSYSAIHIFEN</sequence>
<dbReference type="InterPro" id="IPR050235">
    <property type="entry name" value="CK1_Ser-Thr_kinase"/>
</dbReference>
<dbReference type="EC" id="2.7.11.1" evidence="1"/>
<dbReference type="AlphaFoldDB" id="A0E640"/>
<dbReference type="SMART" id="SM00220">
    <property type="entry name" value="S_TKc"/>
    <property type="match status" value="1"/>
</dbReference>
<dbReference type="Pfam" id="PF00069">
    <property type="entry name" value="Pkinase"/>
    <property type="match status" value="1"/>
</dbReference>
<dbReference type="PROSITE" id="PS00108">
    <property type="entry name" value="PROTEIN_KINASE_ST"/>
    <property type="match status" value="1"/>
</dbReference>
<dbReference type="GO" id="GO:0005634">
    <property type="term" value="C:nucleus"/>
    <property type="evidence" value="ECO:0000318"/>
    <property type="project" value="GO_Central"/>
</dbReference>
<evidence type="ECO:0000259" key="3">
    <source>
        <dbReference type="PROSITE" id="PS50011"/>
    </source>
</evidence>
<dbReference type="PANTHER" id="PTHR11909">
    <property type="entry name" value="CASEIN KINASE-RELATED"/>
    <property type="match status" value="1"/>
</dbReference>
<dbReference type="GO" id="GO:0005737">
    <property type="term" value="C:cytoplasm"/>
    <property type="evidence" value="ECO:0000318"/>
    <property type="project" value="GO_Central"/>
</dbReference>
<accession>A0E640</accession>
<protein>
    <recommendedName>
        <fullName evidence="2">Casein kinase I</fullName>
        <ecNumber evidence="1">2.7.11.1</ecNumber>
    </recommendedName>
</protein>
<name>A0E640_PARTE</name>
<dbReference type="GO" id="GO:0004674">
    <property type="term" value="F:protein serine/threonine kinase activity"/>
    <property type="evidence" value="ECO:0000318"/>
    <property type="project" value="GO_Central"/>
</dbReference>
<organism evidence="4 5">
    <name type="scientific">Paramecium tetraurelia</name>
    <dbReference type="NCBI Taxonomy" id="5888"/>
    <lineage>
        <taxon>Eukaryota</taxon>
        <taxon>Sar</taxon>
        <taxon>Alveolata</taxon>
        <taxon>Ciliophora</taxon>
        <taxon>Intramacronucleata</taxon>
        <taxon>Oligohymenophorea</taxon>
        <taxon>Peniculida</taxon>
        <taxon>Parameciidae</taxon>
        <taxon>Paramecium</taxon>
    </lineage>
</organism>
<dbReference type="GO" id="GO:0007165">
    <property type="term" value="P:signal transduction"/>
    <property type="evidence" value="ECO:0000318"/>
    <property type="project" value="GO_Central"/>
</dbReference>
<evidence type="ECO:0000256" key="2">
    <source>
        <dbReference type="ARBA" id="ARBA00023860"/>
    </source>
</evidence>
<dbReference type="EMBL" id="CT868660">
    <property type="protein sequence ID" value="CAK90757.1"/>
    <property type="molecule type" value="Genomic_DNA"/>
</dbReference>
<dbReference type="eggNOG" id="KOG1163">
    <property type="taxonomic scope" value="Eukaryota"/>
</dbReference>
<evidence type="ECO:0000313" key="5">
    <source>
        <dbReference type="Proteomes" id="UP000000600"/>
    </source>
</evidence>
<dbReference type="Gene3D" id="1.10.510.10">
    <property type="entry name" value="Transferase(Phosphotransferase) domain 1"/>
    <property type="match status" value="1"/>
</dbReference>
<dbReference type="OrthoDB" id="5979581at2759"/>
<dbReference type="GO" id="GO:0006897">
    <property type="term" value="P:endocytosis"/>
    <property type="evidence" value="ECO:0000318"/>
    <property type="project" value="GO_Central"/>
</dbReference>
<keyword evidence="5" id="KW-1185">Reference proteome</keyword>
<dbReference type="RefSeq" id="XP_001458154.1">
    <property type="nucleotide sequence ID" value="XM_001458117.1"/>
</dbReference>
<dbReference type="InParanoid" id="A0E640"/>
<dbReference type="PROSITE" id="PS50011">
    <property type="entry name" value="PROTEIN_KINASE_DOM"/>
    <property type="match status" value="1"/>
</dbReference>
<dbReference type="KEGG" id="ptm:GSPATT00003620001"/>
<dbReference type="GeneID" id="5043939"/>
<reference evidence="4 5" key="1">
    <citation type="journal article" date="2006" name="Nature">
        <title>Global trends of whole-genome duplications revealed by the ciliate Paramecium tetraurelia.</title>
        <authorList>
            <consortium name="Genoscope"/>
            <person name="Aury J.-M."/>
            <person name="Jaillon O."/>
            <person name="Duret L."/>
            <person name="Noel B."/>
            <person name="Jubin C."/>
            <person name="Porcel B.M."/>
            <person name="Segurens B."/>
            <person name="Daubin V."/>
            <person name="Anthouard V."/>
            <person name="Aiach N."/>
            <person name="Arnaiz O."/>
            <person name="Billaut A."/>
            <person name="Beisson J."/>
            <person name="Blanc I."/>
            <person name="Bouhouche K."/>
            <person name="Camara F."/>
            <person name="Duharcourt S."/>
            <person name="Guigo R."/>
            <person name="Gogendeau D."/>
            <person name="Katinka M."/>
            <person name="Keller A.-M."/>
            <person name="Kissmehl R."/>
            <person name="Klotz C."/>
            <person name="Koll F."/>
            <person name="Le Moue A."/>
            <person name="Lepere C."/>
            <person name="Malinsky S."/>
            <person name="Nowacki M."/>
            <person name="Nowak J.K."/>
            <person name="Plattner H."/>
            <person name="Poulain J."/>
            <person name="Ruiz F."/>
            <person name="Serrano V."/>
            <person name="Zagulski M."/>
            <person name="Dessen P."/>
            <person name="Betermier M."/>
            <person name="Weissenbach J."/>
            <person name="Scarpelli C."/>
            <person name="Schachter V."/>
            <person name="Sperling L."/>
            <person name="Meyer E."/>
            <person name="Cohen J."/>
            <person name="Wincker P."/>
        </authorList>
    </citation>
    <scope>NUCLEOTIDE SEQUENCE [LARGE SCALE GENOMIC DNA]</scope>
    <source>
        <strain evidence="4 5">Stock d4-2</strain>
    </source>
</reference>